<evidence type="ECO:0000313" key="3">
    <source>
        <dbReference type="Proteomes" id="UP001472677"/>
    </source>
</evidence>
<gene>
    <name evidence="2" type="ORF">V6N12_058794</name>
</gene>
<organism evidence="2 3">
    <name type="scientific">Hibiscus sabdariffa</name>
    <name type="common">roselle</name>
    <dbReference type="NCBI Taxonomy" id="183260"/>
    <lineage>
        <taxon>Eukaryota</taxon>
        <taxon>Viridiplantae</taxon>
        <taxon>Streptophyta</taxon>
        <taxon>Embryophyta</taxon>
        <taxon>Tracheophyta</taxon>
        <taxon>Spermatophyta</taxon>
        <taxon>Magnoliopsida</taxon>
        <taxon>eudicotyledons</taxon>
        <taxon>Gunneridae</taxon>
        <taxon>Pentapetalae</taxon>
        <taxon>rosids</taxon>
        <taxon>malvids</taxon>
        <taxon>Malvales</taxon>
        <taxon>Malvaceae</taxon>
        <taxon>Malvoideae</taxon>
        <taxon>Hibiscus</taxon>
    </lineage>
</organism>
<name>A0ABR2ET71_9ROSI</name>
<dbReference type="Proteomes" id="UP001472677">
    <property type="component" value="Unassembled WGS sequence"/>
</dbReference>
<evidence type="ECO:0000313" key="2">
    <source>
        <dbReference type="EMBL" id="KAK8565224.1"/>
    </source>
</evidence>
<protein>
    <submittedName>
        <fullName evidence="2">Uncharacterized protein</fullName>
    </submittedName>
</protein>
<feature type="region of interest" description="Disordered" evidence="1">
    <location>
        <begin position="64"/>
        <end position="88"/>
    </location>
</feature>
<evidence type="ECO:0000256" key="1">
    <source>
        <dbReference type="SAM" id="MobiDB-lite"/>
    </source>
</evidence>
<reference evidence="2 3" key="1">
    <citation type="journal article" date="2024" name="G3 (Bethesda)">
        <title>Genome assembly of Hibiscus sabdariffa L. provides insights into metabolisms of medicinal natural products.</title>
        <authorList>
            <person name="Kim T."/>
        </authorList>
    </citation>
    <scope>NUCLEOTIDE SEQUENCE [LARGE SCALE GENOMIC DNA]</scope>
    <source>
        <strain evidence="2">TK-2024</strain>
        <tissue evidence="2">Old leaves</tissue>
    </source>
</reference>
<sequence>MCENNYMIDDFIKTRQSKDKLVGVSSDSVLKKDTTVVDRLDIVDSGQAELFFANESQSLVSIQDEYSGAQQSSEQPSVPVSTRPSRSK</sequence>
<accession>A0ABR2ET71</accession>
<comment type="caution">
    <text evidence="2">The sequence shown here is derived from an EMBL/GenBank/DDBJ whole genome shotgun (WGS) entry which is preliminary data.</text>
</comment>
<feature type="compositionally biased region" description="Low complexity" evidence="1">
    <location>
        <begin position="70"/>
        <end position="88"/>
    </location>
</feature>
<proteinExistence type="predicted"/>
<dbReference type="EMBL" id="JBBPBM010000010">
    <property type="protein sequence ID" value="KAK8565224.1"/>
    <property type="molecule type" value="Genomic_DNA"/>
</dbReference>
<keyword evidence="3" id="KW-1185">Reference proteome</keyword>